<dbReference type="InterPro" id="IPR013083">
    <property type="entry name" value="Znf_RING/FYVE/PHD"/>
</dbReference>
<feature type="compositionally biased region" description="Polar residues" evidence="1">
    <location>
        <begin position="267"/>
        <end position="277"/>
    </location>
</feature>
<proteinExistence type="predicted"/>
<sequence length="398" mass="44024">MSQDNTQNALECVSCHLPYDTKQRLPSTSSTCFHTSCSTCLRHLALQAGNGGGEVVEEVVEEEVKRGEERTWPGEIKVEEDNGSIPGGRVIQCPWCQAEVNTDTFYTDKLILTKVKQKRLDDLPVIEELIISDLTSNPSAPPPPPPTTQQYNENIKDLIDFLDGPEAQHYLEPTPQSKQPLPQPSPYPEPTTPSKHPQPSPYPEPTTPLKHPQPSPYPEPTTPLKHPQPSPYPEPTTPSKHPQPLPPLQLVGLQLPVGQAEWPPSQPNQEYQPQLQGTPVIGWTQPLPHGSGSIDSADGLFHHKHSSHASESVPMDSSTSSSNKSDSSGSCNPKSSRRHHRRSSSDSSSNSSNDKSHHKSSHHHKPHHHKSSHHHKSHHHKSHHKSHRHKSSSHSDSS</sequence>
<dbReference type="EMBL" id="JAWQEG010001866">
    <property type="protein sequence ID" value="KAK3876153.1"/>
    <property type="molecule type" value="Genomic_DNA"/>
</dbReference>
<comment type="caution">
    <text evidence="2">The sequence shown here is derived from an EMBL/GenBank/DDBJ whole genome shotgun (WGS) entry which is preliminary data.</text>
</comment>
<feature type="compositionally biased region" description="Pro residues" evidence="1">
    <location>
        <begin position="181"/>
        <end position="247"/>
    </location>
</feature>
<feature type="region of interest" description="Disordered" evidence="1">
    <location>
        <begin position="168"/>
        <end position="398"/>
    </location>
</feature>
<reference evidence="2" key="1">
    <citation type="submission" date="2023-10" db="EMBL/GenBank/DDBJ databases">
        <title>Genome assemblies of two species of porcelain crab, Petrolisthes cinctipes and Petrolisthes manimaculis (Anomura: Porcellanidae).</title>
        <authorList>
            <person name="Angst P."/>
        </authorList>
    </citation>
    <scope>NUCLEOTIDE SEQUENCE</scope>
    <source>
        <strain evidence="2">PB745_01</strain>
        <tissue evidence="2">Gill</tissue>
    </source>
</reference>
<dbReference type="Proteomes" id="UP001286313">
    <property type="component" value="Unassembled WGS sequence"/>
</dbReference>
<organism evidence="2 3">
    <name type="scientific">Petrolisthes cinctipes</name>
    <name type="common">Flat porcelain crab</name>
    <dbReference type="NCBI Taxonomy" id="88211"/>
    <lineage>
        <taxon>Eukaryota</taxon>
        <taxon>Metazoa</taxon>
        <taxon>Ecdysozoa</taxon>
        <taxon>Arthropoda</taxon>
        <taxon>Crustacea</taxon>
        <taxon>Multicrustacea</taxon>
        <taxon>Malacostraca</taxon>
        <taxon>Eumalacostraca</taxon>
        <taxon>Eucarida</taxon>
        <taxon>Decapoda</taxon>
        <taxon>Pleocyemata</taxon>
        <taxon>Anomura</taxon>
        <taxon>Galatheoidea</taxon>
        <taxon>Porcellanidae</taxon>
        <taxon>Petrolisthes</taxon>
    </lineage>
</organism>
<dbReference type="AlphaFoldDB" id="A0AAE1FQT7"/>
<feature type="compositionally biased region" description="Low complexity" evidence="1">
    <location>
        <begin position="317"/>
        <end position="334"/>
    </location>
</feature>
<keyword evidence="3" id="KW-1185">Reference proteome</keyword>
<evidence type="ECO:0000256" key="1">
    <source>
        <dbReference type="SAM" id="MobiDB-lite"/>
    </source>
</evidence>
<feature type="compositionally biased region" description="Low complexity" evidence="1">
    <location>
        <begin position="248"/>
        <end position="259"/>
    </location>
</feature>
<protein>
    <submittedName>
        <fullName evidence="2">Uncharacterized protein</fullName>
    </submittedName>
</protein>
<dbReference type="PRINTS" id="PR01217">
    <property type="entry name" value="PRICHEXTENSN"/>
</dbReference>
<dbReference type="Gene3D" id="3.30.40.10">
    <property type="entry name" value="Zinc/RING finger domain, C3HC4 (zinc finger)"/>
    <property type="match status" value="1"/>
</dbReference>
<feature type="compositionally biased region" description="Basic residues" evidence="1">
    <location>
        <begin position="356"/>
        <end position="392"/>
    </location>
</feature>
<accession>A0AAE1FQT7</accession>
<gene>
    <name evidence="2" type="ORF">Pcinc_019035</name>
</gene>
<name>A0AAE1FQT7_PETCI</name>
<evidence type="ECO:0000313" key="2">
    <source>
        <dbReference type="EMBL" id="KAK3876153.1"/>
    </source>
</evidence>
<evidence type="ECO:0000313" key="3">
    <source>
        <dbReference type="Proteomes" id="UP001286313"/>
    </source>
</evidence>